<dbReference type="Pfam" id="PF00411">
    <property type="entry name" value="Ribosomal_S11"/>
    <property type="match status" value="1"/>
</dbReference>
<evidence type="ECO:0000256" key="2">
    <source>
        <dbReference type="ARBA" id="ARBA00022980"/>
    </source>
</evidence>
<evidence type="ECO:0000256" key="4">
    <source>
        <dbReference type="SAM" id="MobiDB-lite"/>
    </source>
</evidence>
<evidence type="ECO:0000313" key="5">
    <source>
        <dbReference type="EMBL" id="ACY66484.1"/>
    </source>
</evidence>
<dbReference type="SUPFAM" id="SSF53137">
    <property type="entry name" value="Translational machinery components"/>
    <property type="match status" value="1"/>
</dbReference>
<sequence length="123" mass="12819">AVSPFFSSFKGPFVHIPALFAREPFFPLPGGPGGKAGLYDSSPSGGFLAPQDVFEKCKILGIPGRPIKIRSPGGNKTKTPGPGGHFSLPALARPPLKIGRFGDVTPIPSDPPPRKGGPRARPL</sequence>
<name>D2DSS4_SCYPA</name>
<dbReference type="GO" id="GO:0003735">
    <property type="term" value="F:structural constituent of ribosome"/>
    <property type="evidence" value="ECO:0007669"/>
    <property type="project" value="InterPro"/>
</dbReference>
<feature type="region of interest" description="Disordered" evidence="4">
    <location>
        <begin position="65"/>
        <end position="123"/>
    </location>
</feature>
<dbReference type="PANTHER" id="PTHR11759">
    <property type="entry name" value="40S RIBOSOMAL PROTEIN S14/30S RIBOSOMAL PROTEIN S11"/>
    <property type="match status" value="1"/>
</dbReference>
<proteinExistence type="evidence at transcript level"/>
<dbReference type="AlphaFoldDB" id="D2DSS4"/>
<evidence type="ECO:0000256" key="1">
    <source>
        <dbReference type="ARBA" id="ARBA00006194"/>
    </source>
</evidence>
<accession>D2DSS4</accession>
<dbReference type="GO" id="GO:0005840">
    <property type="term" value="C:ribosome"/>
    <property type="evidence" value="ECO:0007669"/>
    <property type="project" value="UniProtKB-KW"/>
</dbReference>
<keyword evidence="2 5" id="KW-0689">Ribosomal protein</keyword>
<protein>
    <submittedName>
        <fullName evidence="5">Putative 40S ribosomal protein RPS14</fullName>
    </submittedName>
</protein>
<feature type="non-terminal residue" evidence="5">
    <location>
        <position position="1"/>
    </location>
</feature>
<evidence type="ECO:0000256" key="3">
    <source>
        <dbReference type="ARBA" id="ARBA00023274"/>
    </source>
</evidence>
<organism evidence="5">
    <name type="scientific">Scylla paramamosain</name>
    <name type="common">Mud crab</name>
    <dbReference type="NCBI Taxonomy" id="85552"/>
    <lineage>
        <taxon>Eukaryota</taxon>
        <taxon>Metazoa</taxon>
        <taxon>Ecdysozoa</taxon>
        <taxon>Arthropoda</taxon>
        <taxon>Crustacea</taxon>
        <taxon>Multicrustacea</taxon>
        <taxon>Malacostraca</taxon>
        <taxon>Eumalacostraca</taxon>
        <taxon>Eucarida</taxon>
        <taxon>Decapoda</taxon>
        <taxon>Pleocyemata</taxon>
        <taxon>Brachyura</taxon>
        <taxon>Eubrachyura</taxon>
        <taxon>Portunoidea</taxon>
        <taxon>Portunidae</taxon>
        <taxon>Portuninae</taxon>
        <taxon>Scylla</taxon>
    </lineage>
</organism>
<dbReference type="Gene3D" id="3.30.420.80">
    <property type="entry name" value="Ribosomal protein S11"/>
    <property type="match status" value="1"/>
</dbReference>
<dbReference type="GO" id="GO:1990904">
    <property type="term" value="C:ribonucleoprotein complex"/>
    <property type="evidence" value="ECO:0007669"/>
    <property type="project" value="UniProtKB-KW"/>
</dbReference>
<keyword evidence="3" id="KW-0687">Ribonucleoprotein</keyword>
<dbReference type="InterPro" id="IPR036967">
    <property type="entry name" value="Ribosomal_uS11_sf"/>
</dbReference>
<comment type="similarity">
    <text evidence="1">Belongs to the universal ribosomal protein uS11 family.</text>
</comment>
<dbReference type="EMBL" id="FJ774763">
    <property type="protein sequence ID" value="ACY66484.1"/>
    <property type="molecule type" value="mRNA"/>
</dbReference>
<dbReference type="GO" id="GO:0006412">
    <property type="term" value="P:translation"/>
    <property type="evidence" value="ECO:0007669"/>
    <property type="project" value="InterPro"/>
</dbReference>
<dbReference type="InterPro" id="IPR001971">
    <property type="entry name" value="Ribosomal_uS11"/>
</dbReference>
<reference evidence="5" key="1">
    <citation type="submission" date="2009-02" db="EMBL/GenBank/DDBJ databases">
        <title>Construction of SSH cDNA library from hemocytes of Scylla paramamosain LPS-challenged.</title>
        <authorList>
            <person name="Wang K.J."/>
            <person name="Chen F.Y."/>
            <person name="Bo J."/>
            <person name="Ren H.L."/>
        </authorList>
    </citation>
    <scope>NUCLEOTIDE SEQUENCE</scope>
</reference>